<dbReference type="GO" id="GO:0106274">
    <property type="term" value="F:NAD+-protein-arginine ADP-ribosyltransferase activity"/>
    <property type="evidence" value="ECO:0007669"/>
    <property type="project" value="UniProtKB-EC"/>
</dbReference>
<keyword evidence="2 6" id="KW-0328">Glycosyltransferase</keyword>
<dbReference type="PROSITE" id="PS50918">
    <property type="entry name" value="WWE"/>
    <property type="match status" value="1"/>
</dbReference>
<sequence>MAHDAPPSTIHKVRVEWMWKSNTNPWCPLQAAEWRSYSDIEIDMIEQAFNKKETHVLLDNFHIIFEHFIQISNTDERNQRLVKRCIVNKTEEKLREERFFANAITPTKVFTEGWSSESIFIKTTLGHFDLNNYPLSDYQRRMLVDSACKGLLIEGKEAGKLRQAMWMEQQLIMVKNGTEREIAETCAYLYTTDSFLHRKLNECMKLLGDDKYENFWRSKVSTLGPFAYLFRDLSILTMNSRKATVYRGMNLCDDLIKQLIEIKEGEKCSLPAFTSTSRNREKAVFINGNVLVEIDIDDVRCVAITTHGVSCVKMIQN</sequence>
<evidence type="ECO:0000256" key="2">
    <source>
        <dbReference type="ARBA" id="ARBA00022676"/>
    </source>
</evidence>
<dbReference type="Proteomes" id="UP000681722">
    <property type="component" value="Unassembled WGS sequence"/>
</dbReference>
<gene>
    <name evidence="8" type="ORF">GPM918_LOCUS20052</name>
    <name evidence="9" type="ORF">SRO942_LOCUS20049</name>
</gene>
<dbReference type="InterPro" id="IPR004170">
    <property type="entry name" value="WWE_dom"/>
</dbReference>
<dbReference type="Proteomes" id="UP000663829">
    <property type="component" value="Unassembled WGS sequence"/>
</dbReference>
<comment type="similarity">
    <text evidence="1 6">Belongs to the Arg-specific ADP-ribosyltransferase family.</text>
</comment>
<comment type="catalytic activity">
    <reaction evidence="5 6">
        <text>L-arginyl-[protein] + NAD(+) = N(omega)-(ADP-D-ribosyl)-L-arginyl-[protein] + nicotinamide + H(+)</text>
        <dbReference type="Rhea" id="RHEA:19149"/>
        <dbReference type="Rhea" id="RHEA-COMP:10532"/>
        <dbReference type="Rhea" id="RHEA-COMP:15087"/>
        <dbReference type="ChEBI" id="CHEBI:15378"/>
        <dbReference type="ChEBI" id="CHEBI:17154"/>
        <dbReference type="ChEBI" id="CHEBI:29965"/>
        <dbReference type="ChEBI" id="CHEBI:57540"/>
        <dbReference type="ChEBI" id="CHEBI:142554"/>
        <dbReference type="EC" id="2.4.2.31"/>
    </reaction>
</comment>
<evidence type="ECO:0000256" key="1">
    <source>
        <dbReference type="ARBA" id="ARBA00009558"/>
    </source>
</evidence>
<dbReference type="SUPFAM" id="SSF117839">
    <property type="entry name" value="WWE domain"/>
    <property type="match status" value="1"/>
</dbReference>
<dbReference type="InterPro" id="IPR037197">
    <property type="entry name" value="WWE_dom_sf"/>
</dbReference>
<evidence type="ECO:0000259" key="7">
    <source>
        <dbReference type="PROSITE" id="PS50918"/>
    </source>
</evidence>
<evidence type="ECO:0000256" key="4">
    <source>
        <dbReference type="ARBA" id="ARBA00022695"/>
    </source>
</evidence>
<keyword evidence="4" id="KW-0548">Nucleotidyltransferase</keyword>
<name>A0A814R3A6_9BILA</name>
<evidence type="ECO:0000256" key="5">
    <source>
        <dbReference type="ARBA" id="ARBA00047597"/>
    </source>
</evidence>
<dbReference type="SUPFAM" id="SSF56399">
    <property type="entry name" value="ADP-ribosylation"/>
    <property type="match status" value="1"/>
</dbReference>
<dbReference type="EMBL" id="CAJOBC010006237">
    <property type="protein sequence ID" value="CAF3891823.1"/>
    <property type="molecule type" value="Genomic_DNA"/>
</dbReference>
<feature type="domain" description="WWE" evidence="7">
    <location>
        <begin position="2"/>
        <end position="84"/>
    </location>
</feature>
<evidence type="ECO:0000313" key="8">
    <source>
        <dbReference type="EMBL" id="CAF1128298.1"/>
    </source>
</evidence>
<proteinExistence type="inferred from homology"/>
<evidence type="ECO:0000313" key="10">
    <source>
        <dbReference type="Proteomes" id="UP000663829"/>
    </source>
</evidence>
<organism evidence="8 10">
    <name type="scientific">Didymodactylos carnosus</name>
    <dbReference type="NCBI Taxonomy" id="1234261"/>
    <lineage>
        <taxon>Eukaryota</taxon>
        <taxon>Metazoa</taxon>
        <taxon>Spiralia</taxon>
        <taxon>Gnathifera</taxon>
        <taxon>Rotifera</taxon>
        <taxon>Eurotatoria</taxon>
        <taxon>Bdelloidea</taxon>
        <taxon>Philodinida</taxon>
        <taxon>Philodinidae</taxon>
        <taxon>Didymodactylos</taxon>
    </lineage>
</organism>
<keyword evidence="6" id="KW-0520">NAD</keyword>
<dbReference type="Gene3D" id="3.90.176.10">
    <property type="entry name" value="Toxin ADP-ribosyltransferase, Chain A, domain 1"/>
    <property type="match status" value="1"/>
</dbReference>
<dbReference type="Pfam" id="PF01129">
    <property type="entry name" value="ART"/>
    <property type="match status" value="1"/>
</dbReference>
<dbReference type="GO" id="GO:0016779">
    <property type="term" value="F:nucleotidyltransferase activity"/>
    <property type="evidence" value="ECO:0007669"/>
    <property type="project" value="UniProtKB-KW"/>
</dbReference>
<evidence type="ECO:0000313" key="9">
    <source>
        <dbReference type="EMBL" id="CAF3891823.1"/>
    </source>
</evidence>
<dbReference type="InterPro" id="IPR000768">
    <property type="entry name" value="ART"/>
</dbReference>
<dbReference type="OrthoDB" id="423533at2759"/>
<dbReference type="Gene3D" id="3.30.720.50">
    <property type="match status" value="1"/>
</dbReference>
<reference evidence="8" key="1">
    <citation type="submission" date="2021-02" db="EMBL/GenBank/DDBJ databases">
        <authorList>
            <person name="Nowell W R."/>
        </authorList>
    </citation>
    <scope>NUCLEOTIDE SEQUENCE</scope>
</reference>
<keyword evidence="6" id="KW-0521">NADP</keyword>
<dbReference type="AlphaFoldDB" id="A0A814R3A6"/>
<protein>
    <recommendedName>
        <fullName evidence="6">NAD(P)(+)--arginine ADP-ribosyltransferase</fullName>
        <ecNumber evidence="6">2.4.2.31</ecNumber>
    </recommendedName>
    <alternativeName>
        <fullName evidence="6">Mono(ADP-ribosyl)transferase</fullName>
    </alternativeName>
</protein>
<dbReference type="EMBL" id="CAJNOQ010006237">
    <property type="protein sequence ID" value="CAF1128298.1"/>
    <property type="molecule type" value="Genomic_DNA"/>
</dbReference>
<feature type="non-terminal residue" evidence="8">
    <location>
        <position position="1"/>
    </location>
</feature>
<evidence type="ECO:0000256" key="6">
    <source>
        <dbReference type="RuleBase" id="RU361228"/>
    </source>
</evidence>
<evidence type="ECO:0000256" key="3">
    <source>
        <dbReference type="ARBA" id="ARBA00022679"/>
    </source>
</evidence>
<keyword evidence="3 6" id="KW-0808">Transferase</keyword>
<accession>A0A814R3A6</accession>
<keyword evidence="10" id="KW-1185">Reference proteome</keyword>
<comment type="caution">
    <text evidence="8">The sequence shown here is derived from an EMBL/GenBank/DDBJ whole genome shotgun (WGS) entry which is preliminary data.</text>
</comment>
<dbReference type="EC" id="2.4.2.31" evidence="6"/>